<keyword evidence="3" id="KW-1185">Reference proteome</keyword>
<evidence type="ECO:0000313" key="3">
    <source>
        <dbReference type="Proteomes" id="UP000266745"/>
    </source>
</evidence>
<dbReference type="OrthoDB" id="3154at2157"/>
<keyword evidence="1" id="KW-1133">Transmembrane helix</keyword>
<dbReference type="KEGG" id="tah:SU86_008910"/>
<evidence type="ECO:0000256" key="1">
    <source>
        <dbReference type="SAM" id="Phobius"/>
    </source>
</evidence>
<feature type="transmembrane region" description="Helical" evidence="1">
    <location>
        <begin position="7"/>
        <end position="25"/>
    </location>
</feature>
<proteinExistence type="predicted"/>
<accession>A0A3G1B711</accession>
<sequence length="117" mass="12887">MFVASILGVIGILFLPIIIPNLFHGYHIAHIFLHVGGIALATFLTVSAAYAYAKIKTKKLAITSIAFSLFVASEIIKIVDVTWPYTFYLGSITLEQISHMLIIGMLGIFSIGVFRRD</sequence>
<organism evidence="2 3">
    <name type="scientific">Candidatus Nitrosotenuis cloacae</name>
    <dbReference type="NCBI Taxonomy" id="1603555"/>
    <lineage>
        <taxon>Archaea</taxon>
        <taxon>Nitrososphaerota</taxon>
        <taxon>Candidatus Nitrosotenuis</taxon>
    </lineage>
</organism>
<evidence type="ECO:0000313" key="2">
    <source>
        <dbReference type="EMBL" id="AJZ76750.1"/>
    </source>
</evidence>
<protein>
    <submittedName>
        <fullName evidence="2">Uncharacterized protein</fullName>
    </submittedName>
</protein>
<keyword evidence="1" id="KW-0472">Membrane</keyword>
<dbReference type="AlphaFoldDB" id="A0A3G1B711"/>
<reference evidence="2 3" key="1">
    <citation type="journal article" date="2016" name="Sci. Rep.">
        <title>A novel ammonia-oxidizing archaeon from wastewater treatment plant: Its enrichment, physiological and genomic characteristics.</title>
        <authorList>
            <person name="Li Y."/>
            <person name="Ding K."/>
            <person name="Wen X."/>
            <person name="Zhang B."/>
            <person name="Shen B."/>
            <person name="Yang Y."/>
        </authorList>
    </citation>
    <scope>NUCLEOTIDE SEQUENCE [LARGE SCALE GENOMIC DNA]</scope>
    <source>
        <strain evidence="2 3">SAT1</strain>
    </source>
</reference>
<name>A0A3G1B711_9ARCH</name>
<keyword evidence="1" id="KW-0812">Transmembrane</keyword>
<dbReference type="Proteomes" id="UP000266745">
    <property type="component" value="Chromosome"/>
</dbReference>
<feature type="transmembrane region" description="Helical" evidence="1">
    <location>
        <begin position="60"/>
        <end position="79"/>
    </location>
</feature>
<dbReference type="STRING" id="1603555.SU86_008910"/>
<dbReference type="EMBL" id="CP011097">
    <property type="protein sequence ID" value="AJZ76750.1"/>
    <property type="molecule type" value="Genomic_DNA"/>
</dbReference>
<feature type="transmembrane region" description="Helical" evidence="1">
    <location>
        <begin position="31"/>
        <end position="53"/>
    </location>
</feature>
<gene>
    <name evidence="2" type="ORF">SU86_008910</name>
</gene>
<feature type="transmembrane region" description="Helical" evidence="1">
    <location>
        <begin position="85"/>
        <end position="114"/>
    </location>
</feature>